<dbReference type="Pfam" id="PF14759">
    <property type="entry name" value="Reductase_C"/>
    <property type="match status" value="1"/>
</dbReference>
<gene>
    <name evidence="7" type="ORF">Aple_099640</name>
</gene>
<dbReference type="GO" id="GO:0005737">
    <property type="term" value="C:cytoplasm"/>
    <property type="evidence" value="ECO:0007669"/>
    <property type="project" value="TreeGrafter"/>
</dbReference>
<evidence type="ECO:0000256" key="4">
    <source>
        <dbReference type="ARBA" id="ARBA00023002"/>
    </source>
</evidence>
<keyword evidence="2" id="KW-0285">Flavoprotein</keyword>
<organism evidence="7 8">
    <name type="scientific">Acrocarpospora pleiomorpha</name>
    <dbReference type="NCBI Taxonomy" id="90975"/>
    <lineage>
        <taxon>Bacteria</taxon>
        <taxon>Bacillati</taxon>
        <taxon>Actinomycetota</taxon>
        <taxon>Actinomycetes</taxon>
        <taxon>Streptosporangiales</taxon>
        <taxon>Streptosporangiaceae</taxon>
        <taxon>Acrocarpospora</taxon>
    </lineage>
</organism>
<dbReference type="Gene3D" id="3.50.50.60">
    <property type="entry name" value="FAD/NAD(P)-binding domain"/>
    <property type="match status" value="2"/>
</dbReference>
<accession>A0A5M3Y162</accession>
<feature type="domain" description="Reductase C-terminal" evidence="6">
    <location>
        <begin position="320"/>
        <end position="385"/>
    </location>
</feature>
<dbReference type="PANTHER" id="PTHR43557:SF2">
    <property type="entry name" value="RIESKE DOMAIN-CONTAINING PROTEIN-RELATED"/>
    <property type="match status" value="1"/>
</dbReference>
<feature type="domain" description="FAD/NAD(P)-binding" evidence="5">
    <location>
        <begin position="6"/>
        <end position="299"/>
    </location>
</feature>
<evidence type="ECO:0000259" key="6">
    <source>
        <dbReference type="Pfam" id="PF14759"/>
    </source>
</evidence>
<dbReference type="Gene3D" id="3.30.390.30">
    <property type="match status" value="1"/>
</dbReference>
<dbReference type="InterPro" id="IPR016156">
    <property type="entry name" value="FAD/NAD-linked_Rdtase_dimer_sf"/>
</dbReference>
<reference evidence="7 8" key="1">
    <citation type="submission" date="2019-10" db="EMBL/GenBank/DDBJ databases">
        <title>Whole genome shotgun sequence of Acrocarpospora pleiomorpha NBRC 16267.</title>
        <authorList>
            <person name="Ichikawa N."/>
            <person name="Kimura A."/>
            <person name="Kitahashi Y."/>
            <person name="Komaki H."/>
            <person name="Oguchi A."/>
        </authorList>
    </citation>
    <scope>NUCLEOTIDE SEQUENCE [LARGE SCALE GENOMIC DNA]</scope>
    <source>
        <strain evidence="7 8">NBRC 16267</strain>
    </source>
</reference>
<evidence type="ECO:0000256" key="1">
    <source>
        <dbReference type="ARBA" id="ARBA00001974"/>
    </source>
</evidence>
<evidence type="ECO:0000313" key="7">
    <source>
        <dbReference type="EMBL" id="GES27065.1"/>
    </source>
</evidence>
<dbReference type="RefSeq" id="WP_155351739.1">
    <property type="nucleotide sequence ID" value="NZ_BAAAHM010000010.1"/>
</dbReference>
<dbReference type="AlphaFoldDB" id="A0A5M3Y162"/>
<dbReference type="OrthoDB" id="1145at2"/>
<dbReference type="InterPro" id="IPR036188">
    <property type="entry name" value="FAD/NAD-bd_sf"/>
</dbReference>
<dbReference type="GO" id="GO:0016651">
    <property type="term" value="F:oxidoreductase activity, acting on NAD(P)H"/>
    <property type="evidence" value="ECO:0007669"/>
    <property type="project" value="TreeGrafter"/>
</dbReference>
<dbReference type="InterPro" id="IPR023753">
    <property type="entry name" value="FAD/NAD-binding_dom"/>
</dbReference>
<dbReference type="SUPFAM" id="SSF55424">
    <property type="entry name" value="FAD/NAD-linked reductases, dimerisation (C-terminal) domain"/>
    <property type="match status" value="1"/>
</dbReference>
<protein>
    <submittedName>
        <fullName evidence="7">Ferredoxin reductase</fullName>
    </submittedName>
</protein>
<dbReference type="PRINTS" id="PR00411">
    <property type="entry name" value="PNDRDTASEI"/>
</dbReference>
<name>A0A5M3Y162_9ACTN</name>
<dbReference type="Pfam" id="PF07992">
    <property type="entry name" value="Pyr_redox_2"/>
    <property type="match status" value="1"/>
</dbReference>
<dbReference type="InterPro" id="IPR050446">
    <property type="entry name" value="FAD-oxidoreductase/Apoptosis"/>
</dbReference>
<dbReference type="EMBL" id="BLAF01000108">
    <property type="protein sequence ID" value="GES27065.1"/>
    <property type="molecule type" value="Genomic_DNA"/>
</dbReference>
<dbReference type="PRINTS" id="PR00368">
    <property type="entry name" value="FADPNR"/>
</dbReference>
<dbReference type="PANTHER" id="PTHR43557">
    <property type="entry name" value="APOPTOSIS-INDUCING FACTOR 1"/>
    <property type="match status" value="1"/>
</dbReference>
<evidence type="ECO:0000259" key="5">
    <source>
        <dbReference type="Pfam" id="PF07992"/>
    </source>
</evidence>
<comment type="cofactor">
    <cofactor evidence="1">
        <name>FAD</name>
        <dbReference type="ChEBI" id="CHEBI:57692"/>
    </cofactor>
</comment>
<dbReference type="InterPro" id="IPR028202">
    <property type="entry name" value="Reductase_C"/>
</dbReference>
<evidence type="ECO:0000256" key="2">
    <source>
        <dbReference type="ARBA" id="ARBA00022630"/>
    </source>
</evidence>
<dbReference type="SUPFAM" id="SSF51905">
    <property type="entry name" value="FAD/NAD(P)-binding domain"/>
    <property type="match status" value="2"/>
</dbReference>
<keyword evidence="8" id="KW-1185">Reference proteome</keyword>
<proteinExistence type="predicted"/>
<evidence type="ECO:0000256" key="3">
    <source>
        <dbReference type="ARBA" id="ARBA00022827"/>
    </source>
</evidence>
<sequence>MTGDGLVVVGASLAGVRAAQAARRSGYTGPLTLVDADRNDPYDKPPLSKGFLAGDVADIPRLIVGGDRDRLDFEVRLGVAATALDPARKIVRTSAGDISYAKLLIATGSVARRLDVPGAHLAGIHRLRGFDDATALRAEIGPGRRAVVIGGGFIGLEVASSLLKLGVSVTLLEREPAIFANLGRHLSGAVARAFKASGGVVVESADVAGFEGGARLSAVVLADGSAYEADFAVVGVGSAPNIAWLAGSGIEVGDGIVCTERLETSVADVYAAGDLANWPSARFGRRLRAEHWTNAVMQGVVVGQNMAGSGKPQSFDAVPYFWSDFAGGRIQVAGVLGAVDSRERVVDDGDDLLEVLVEGDTIVAIAALNATKAFPKYRRLVGRSATEL</sequence>
<keyword evidence="4" id="KW-0560">Oxidoreductase</keyword>
<keyword evidence="3" id="KW-0274">FAD</keyword>
<evidence type="ECO:0000313" key="8">
    <source>
        <dbReference type="Proteomes" id="UP000377595"/>
    </source>
</evidence>
<comment type="caution">
    <text evidence="7">The sequence shown here is derived from an EMBL/GenBank/DDBJ whole genome shotgun (WGS) entry which is preliminary data.</text>
</comment>
<dbReference type="Proteomes" id="UP000377595">
    <property type="component" value="Unassembled WGS sequence"/>
</dbReference>